<dbReference type="InterPro" id="IPR008266">
    <property type="entry name" value="Tyr_kinase_AS"/>
</dbReference>
<dbReference type="InterPro" id="IPR050198">
    <property type="entry name" value="Non-receptor_tyrosine_kinases"/>
</dbReference>
<sequence length="570" mass="64386">MNFRDKKIKVNAASWKQPGARAARSESSKERDPQAMEDTICDKETVENCIAGSVEEGKDGATFGNPSFWDIQKAKNAFVSVFGELKSGSEVLPTAPCEPTTHKQANGSIQKPTEKDVLHQIIVSGRKEKVVKKDDDSFLEQLHFYHGFLPQMECRMFIKRGGDYLVRKWEDDGEDFLVVSVGIPLDYTRDGSEDLDENYGKDEPVRIKDLLIRRDDDGLFIDSRMSFSSLEDLFTYYVLHPKKLSAIIKSFPLGSGVYGEVFLGEVNGIGIREVNVAVKLLKDPNAFELREKMLEEARILLRLSHDHVIEIYGWAIDKKPFMLLIELMDGGSLDNFLIENFEGSNNSRLLKFALEAAKAVAYLHEMDVLHRDVSARNCLLASDLTLKLSGFGFATRGDFHYMRTAEKLPTRYLSPETLSMFVFVQASDCFGFGNLLYEIFTGGMMPYGELNSAEAREKILTGEMNNLEETRAPPALRNFIELNLWAYPMKDRAEMDKTVEFLKVLYKDCKKIEEGPKTATQGSEKSLGKVDAEPAKKDGSTKHRRRKPVSRAELLEEICPTQEETVANND</sequence>
<feature type="region of interest" description="Disordered" evidence="10">
    <location>
        <begin position="516"/>
        <end position="570"/>
    </location>
</feature>
<dbReference type="SMART" id="SM00252">
    <property type="entry name" value="SH2"/>
    <property type="match status" value="1"/>
</dbReference>
<dbReference type="PROSITE" id="PS50001">
    <property type="entry name" value="SH2"/>
    <property type="match status" value="1"/>
</dbReference>
<feature type="domain" description="Protein kinase" evidence="12">
    <location>
        <begin position="247"/>
        <end position="505"/>
    </location>
</feature>
<gene>
    <name evidence="13" type="ORF">CAUJ_LOCUS8894</name>
</gene>
<dbReference type="PRINTS" id="PR00109">
    <property type="entry name" value="TYRKINASE"/>
</dbReference>
<dbReference type="GO" id="GO:0005524">
    <property type="term" value="F:ATP binding"/>
    <property type="evidence" value="ECO:0007669"/>
    <property type="project" value="UniProtKB-UniRule"/>
</dbReference>
<accession>A0A8S1HCR4</accession>
<dbReference type="PROSITE" id="PS00107">
    <property type="entry name" value="PROTEIN_KINASE_ATP"/>
    <property type="match status" value="1"/>
</dbReference>
<evidence type="ECO:0000256" key="9">
    <source>
        <dbReference type="RuleBase" id="RU362096"/>
    </source>
</evidence>
<dbReference type="PROSITE" id="PS50011">
    <property type="entry name" value="PROTEIN_KINASE_DOM"/>
    <property type="match status" value="1"/>
</dbReference>
<evidence type="ECO:0000256" key="4">
    <source>
        <dbReference type="ARBA" id="ARBA00022840"/>
    </source>
</evidence>
<keyword evidence="4 8" id="KW-0067">ATP-binding</keyword>
<dbReference type="InterPro" id="IPR000980">
    <property type="entry name" value="SH2"/>
</dbReference>
<evidence type="ECO:0000256" key="8">
    <source>
        <dbReference type="PROSITE-ProRule" id="PRU10141"/>
    </source>
</evidence>
<dbReference type="Proteomes" id="UP000835052">
    <property type="component" value="Unassembled WGS sequence"/>
</dbReference>
<protein>
    <recommendedName>
        <fullName evidence="9">Tyrosine-protein kinase</fullName>
        <ecNumber evidence="9">2.7.10.2</ecNumber>
    </recommendedName>
</protein>
<evidence type="ECO:0000256" key="10">
    <source>
        <dbReference type="SAM" id="MobiDB-lite"/>
    </source>
</evidence>
<feature type="binding site" evidence="8">
    <location>
        <position position="279"/>
    </location>
    <ligand>
        <name>ATP</name>
        <dbReference type="ChEBI" id="CHEBI:30616"/>
    </ligand>
</feature>
<dbReference type="EC" id="2.7.10.2" evidence="9"/>
<dbReference type="Pfam" id="PF07714">
    <property type="entry name" value="PK_Tyr_Ser-Thr"/>
    <property type="match status" value="1"/>
</dbReference>
<dbReference type="EMBL" id="CAJGYM010000031">
    <property type="protein sequence ID" value="CAD6192975.1"/>
    <property type="molecule type" value="Genomic_DNA"/>
</dbReference>
<evidence type="ECO:0000256" key="6">
    <source>
        <dbReference type="ARBA" id="ARBA00051245"/>
    </source>
</evidence>
<evidence type="ECO:0000313" key="14">
    <source>
        <dbReference type="Proteomes" id="UP000835052"/>
    </source>
</evidence>
<dbReference type="PANTHER" id="PTHR24418">
    <property type="entry name" value="TYROSINE-PROTEIN KINASE"/>
    <property type="match status" value="1"/>
</dbReference>
<evidence type="ECO:0000256" key="1">
    <source>
        <dbReference type="ARBA" id="ARBA00022679"/>
    </source>
</evidence>
<keyword evidence="14" id="KW-1185">Reference proteome</keyword>
<dbReference type="InterPro" id="IPR011009">
    <property type="entry name" value="Kinase-like_dom_sf"/>
</dbReference>
<feature type="compositionally biased region" description="Basic and acidic residues" evidence="10">
    <location>
        <begin position="526"/>
        <end position="541"/>
    </location>
</feature>
<name>A0A8S1HCR4_9PELO</name>
<dbReference type="Gene3D" id="3.30.505.10">
    <property type="entry name" value="SH2 domain"/>
    <property type="match status" value="1"/>
</dbReference>
<dbReference type="InterPro" id="IPR017441">
    <property type="entry name" value="Protein_kinase_ATP_BS"/>
</dbReference>
<evidence type="ECO:0000256" key="3">
    <source>
        <dbReference type="ARBA" id="ARBA00022777"/>
    </source>
</evidence>
<keyword evidence="3 9" id="KW-0418">Kinase</keyword>
<organism evidence="13 14">
    <name type="scientific">Caenorhabditis auriculariae</name>
    <dbReference type="NCBI Taxonomy" id="2777116"/>
    <lineage>
        <taxon>Eukaryota</taxon>
        <taxon>Metazoa</taxon>
        <taxon>Ecdysozoa</taxon>
        <taxon>Nematoda</taxon>
        <taxon>Chromadorea</taxon>
        <taxon>Rhabditida</taxon>
        <taxon>Rhabditina</taxon>
        <taxon>Rhabditomorpha</taxon>
        <taxon>Rhabditoidea</taxon>
        <taxon>Rhabditidae</taxon>
        <taxon>Peloderinae</taxon>
        <taxon>Caenorhabditis</taxon>
    </lineage>
</organism>
<feature type="region of interest" description="Disordered" evidence="10">
    <location>
        <begin position="1"/>
        <end position="38"/>
    </location>
</feature>
<dbReference type="AlphaFoldDB" id="A0A8S1HCR4"/>
<dbReference type="SUPFAM" id="SSF55550">
    <property type="entry name" value="SH2 domain"/>
    <property type="match status" value="1"/>
</dbReference>
<comment type="similarity">
    <text evidence="9">Belongs to the protein kinase superfamily. Tyr protein kinase family.</text>
</comment>
<comment type="caution">
    <text evidence="13">The sequence shown here is derived from an EMBL/GenBank/DDBJ whole genome shotgun (WGS) entry which is preliminary data.</text>
</comment>
<evidence type="ECO:0000259" key="12">
    <source>
        <dbReference type="PROSITE" id="PS50011"/>
    </source>
</evidence>
<comment type="catalytic activity">
    <reaction evidence="6 9">
        <text>L-tyrosyl-[protein] + ATP = O-phospho-L-tyrosyl-[protein] + ADP + H(+)</text>
        <dbReference type="Rhea" id="RHEA:10596"/>
        <dbReference type="Rhea" id="RHEA-COMP:10136"/>
        <dbReference type="Rhea" id="RHEA-COMP:20101"/>
        <dbReference type="ChEBI" id="CHEBI:15378"/>
        <dbReference type="ChEBI" id="CHEBI:30616"/>
        <dbReference type="ChEBI" id="CHEBI:46858"/>
        <dbReference type="ChEBI" id="CHEBI:61978"/>
        <dbReference type="ChEBI" id="CHEBI:456216"/>
        <dbReference type="EC" id="2.7.10.2"/>
    </reaction>
</comment>
<dbReference type="Gene3D" id="1.10.510.10">
    <property type="entry name" value="Transferase(Phosphotransferase) domain 1"/>
    <property type="match status" value="1"/>
</dbReference>
<dbReference type="SUPFAM" id="SSF56112">
    <property type="entry name" value="Protein kinase-like (PK-like)"/>
    <property type="match status" value="1"/>
</dbReference>
<keyword evidence="7" id="KW-0727">SH2 domain</keyword>
<feature type="compositionally biased region" description="Basic and acidic residues" evidence="10">
    <location>
        <begin position="23"/>
        <end position="38"/>
    </location>
</feature>
<keyword evidence="1 9" id="KW-0808">Transferase</keyword>
<evidence type="ECO:0000256" key="2">
    <source>
        <dbReference type="ARBA" id="ARBA00022741"/>
    </source>
</evidence>
<evidence type="ECO:0000259" key="11">
    <source>
        <dbReference type="PROSITE" id="PS50001"/>
    </source>
</evidence>
<dbReference type="InterPro" id="IPR001245">
    <property type="entry name" value="Ser-Thr/Tyr_kinase_cat_dom"/>
</dbReference>
<proteinExistence type="inferred from homology"/>
<evidence type="ECO:0000256" key="7">
    <source>
        <dbReference type="PROSITE-ProRule" id="PRU00191"/>
    </source>
</evidence>
<dbReference type="GO" id="GO:0004715">
    <property type="term" value="F:non-membrane spanning protein tyrosine kinase activity"/>
    <property type="evidence" value="ECO:0007669"/>
    <property type="project" value="UniProtKB-EC"/>
</dbReference>
<dbReference type="OrthoDB" id="5842315at2759"/>
<dbReference type="InterPro" id="IPR000719">
    <property type="entry name" value="Prot_kinase_dom"/>
</dbReference>
<evidence type="ECO:0000256" key="5">
    <source>
        <dbReference type="ARBA" id="ARBA00023137"/>
    </source>
</evidence>
<keyword evidence="5 9" id="KW-0829">Tyrosine-protein kinase</keyword>
<evidence type="ECO:0000313" key="13">
    <source>
        <dbReference type="EMBL" id="CAD6192975.1"/>
    </source>
</evidence>
<feature type="domain" description="SH2" evidence="11">
    <location>
        <begin position="144"/>
        <end position="253"/>
    </location>
</feature>
<dbReference type="PROSITE" id="PS00109">
    <property type="entry name" value="PROTEIN_KINASE_TYR"/>
    <property type="match status" value="1"/>
</dbReference>
<reference evidence="13" key="1">
    <citation type="submission" date="2020-10" db="EMBL/GenBank/DDBJ databases">
        <authorList>
            <person name="Kikuchi T."/>
        </authorList>
    </citation>
    <scope>NUCLEOTIDE SEQUENCE</scope>
    <source>
        <strain evidence="13">NKZ352</strain>
    </source>
</reference>
<dbReference type="InterPro" id="IPR036860">
    <property type="entry name" value="SH2_dom_sf"/>
</dbReference>
<keyword evidence="2 8" id="KW-0547">Nucleotide-binding</keyword>